<evidence type="ECO:0000313" key="2">
    <source>
        <dbReference type="Proteomes" id="UP000772434"/>
    </source>
</evidence>
<proteinExistence type="predicted"/>
<organism evidence="1 2">
    <name type="scientific">Rhodocollybia butyracea</name>
    <dbReference type="NCBI Taxonomy" id="206335"/>
    <lineage>
        <taxon>Eukaryota</taxon>
        <taxon>Fungi</taxon>
        <taxon>Dikarya</taxon>
        <taxon>Basidiomycota</taxon>
        <taxon>Agaricomycotina</taxon>
        <taxon>Agaricomycetes</taxon>
        <taxon>Agaricomycetidae</taxon>
        <taxon>Agaricales</taxon>
        <taxon>Marasmiineae</taxon>
        <taxon>Omphalotaceae</taxon>
        <taxon>Rhodocollybia</taxon>
    </lineage>
</organism>
<protein>
    <submittedName>
        <fullName evidence="1">Uncharacterized protein</fullName>
    </submittedName>
</protein>
<dbReference type="OrthoDB" id="3063059at2759"/>
<comment type="caution">
    <text evidence="1">The sequence shown here is derived from an EMBL/GenBank/DDBJ whole genome shotgun (WGS) entry which is preliminary data.</text>
</comment>
<reference evidence="1" key="1">
    <citation type="submission" date="2020-11" db="EMBL/GenBank/DDBJ databases">
        <authorList>
            <consortium name="DOE Joint Genome Institute"/>
            <person name="Ahrendt S."/>
            <person name="Riley R."/>
            <person name="Andreopoulos W."/>
            <person name="Labutti K."/>
            <person name="Pangilinan J."/>
            <person name="Ruiz-Duenas F.J."/>
            <person name="Barrasa J.M."/>
            <person name="Sanchez-Garcia M."/>
            <person name="Camarero S."/>
            <person name="Miyauchi S."/>
            <person name="Serrano A."/>
            <person name="Linde D."/>
            <person name="Babiker R."/>
            <person name="Drula E."/>
            <person name="Ayuso-Fernandez I."/>
            <person name="Pacheco R."/>
            <person name="Padilla G."/>
            <person name="Ferreira P."/>
            <person name="Barriuso J."/>
            <person name="Kellner H."/>
            <person name="Castanera R."/>
            <person name="Alfaro M."/>
            <person name="Ramirez L."/>
            <person name="Pisabarro A.G."/>
            <person name="Kuo A."/>
            <person name="Tritt A."/>
            <person name="Lipzen A."/>
            <person name="He G."/>
            <person name="Yan M."/>
            <person name="Ng V."/>
            <person name="Cullen D."/>
            <person name="Martin F."/>
            <person name="Rosso M.-N."/>
            <person name="Henrissat B."/>
            <person name="Hibbett D."/>
            <person name="Martinez A.T."/>
            <person name="Grigoriev I.V."/>
        </authorList>
    </citation>
    <scope>NUCLEOTIDE SEQUENCE</scope>
    <source>
        <strain evidence="1">AH 40177</strain>
    </source>
</reference>
<dbReference type="AlphaFoldDB" id="A0A9P5UAC8"/>
<keyword evidence="2" id="KW-1185">Reference proteome</keyword>
<gene>
    <name evidence="1" type="ORF">BDP27DRAFT_1418709</name>
</gene>
<dbReference type="Proteomes" id="UP000772434">
    <property type="component" value="Unassembled WGS sequence"/>
</dbReference>
<evidence type="ECO:0000313" key="1">
    <source>
        <dbReference type="EMBL" id="KAF9071897.1"/>
    </source>
</evidence>
<dbReference type="EMBL" id="JADNRY010000029">
    <property type="protein sequence ID" value="KAF9071897.1"/>
    <property type="molecule type" value="Genomic_DNA"/>
</dbReference>
<sequence>MSDYNFTSWLIQPSTSHSPTALNLNVLNVIEIDGFREKWNRSRREVPQIIYNGIVFDWLESLLLPAGTHIHTSQLDEDLSLKDMFCLELANAIGSPEFLHHLLKSSSSYYQGYQDVDNNNITGTRSAMTIPPFGLGYLVSRENSGRGKLASFELLESLLGSTLRRVTKDLDNEEKTAVTWLYQDWLSWKRQNGDELELKPATSKDPQNLKRFEPEPELECVVVEPGLDSEPLVKRPRLDLLSGSKSVPPSRTRTTLMHWLNSATARSKAEKENMNILKSSGSPPKDPEDPEWICVESTSSTDPQALDSSIQLQSTGSLLKPPSLIQSRRLPEIPHLSSFHLSTYSPVPPAPSDTSFIDRGTGAPITGYQLRSDSILEEEESGYSYLDTITFSLADSSASATLSTMPTLSSLLSSSLDVSAAGSGRTFSLNHGIQPEDHNDNDEQETVRHRHNGMQARQVWEEEPSTTGTVETNDIAEVDALLSSSTFSSSNGSTMTTTTTSSVDAAEVGLFLASGISSLLCDKYDFLNST</sequence>
<accession>A0A9P5UAC8</accession>
<name>A0A9P5UAC8_9AGAR</name>